<gene>
    <name evidence="1" type="ORF">NCTC11190_01361</name>
</gene>
<dbReference type="Proteomes" id="UP000255233">
    <property type="component" value="Unassembled WGS sequence"/>
</dbReference>
<proteinExistence type="predicted"/>
<dbReference type="AlphaFoldDB" id="A0A379MRJ6"/>
<accession>A0A379MRJ6</accession>
<name>A0A379MRJ6_9BACT</name>
<evidence type="ECO:0000313" key="2">
    <source>
        <dbReference type="Proteomes" id="UP000255233"/>
    </source>
</evidence>
<dbReference type="RefSeq" id="WP_027291813.1">
    <property type="nucleotide sequence ID" value="NZ_UGVL01000001.1"/>
</dbReference>
<organism evidence="1 2">
    <name type="scientific">Rikenella microfusus</name>
    <dbReference type="NCBI Taxonomy" id="28139"/>
    <lineage>
        <taxon>Bacteria</taxon>
        <taxon>Pseudomonadati</taxon>
        <taxon>Bacteroidota</taxon>
        <taxon>Bacteroidia</taxon>
        <taxon>Bacteroidales</taxon>
        <taxon>Rikenellaceae</taxon>
        <taxon>Rikenella</taxon>
    </lineage>
</organism>
<protein>
    <submittedName>
        <fullName evidence="1">Uncharacterized protein</fullName>
    </submittedName>
</protein>
<dbReference type="EMBL" id="UGVL01000001">
    <property type="protein sequence ID" value="SUE34143.1"/>
    <property type="molecule type" value="Genomic_DNA"/>
</dbReference>
<reference evidence="1 2" key="1">
    <citation type="submission" date="2018-06" db="EMBL/GenBank/DDBJ databases">
        <authorList>
            <consortium name="Pathogen Informatics"/>
            <person name="Doyle S."/>
        </authorList>
    </citation>
    <scope>NUCLEOTIDE SEQUENCE [LARGE SCALE GENOMIC DNA]</scope>
    <source>
        <strain evidence="1 2">NCTC11190</strain>
    </source>
</reference>
<evidence type="ECO:0000313" key="1">
    <source>
        <dbReference type="EMBL" id="SUE34143.1"/>
    </source>
</evidence>
<sequence>MGKLTDKIKKTFWNFWNSIPMSVYVALDENGNPVEMARGDGPTSPNMRGREQDDYKYFVRRLVKRYGRGDHIPDFQFVRFDFPNQ</sequence>
<keyword evidence="2" id="KW-1185">Reference proteome</keyword>
<dbReference type="STRING" id="880526.GCA_000427365_02291"/>